<name>A0A1W0X799_HYPEX</name>
<evidence type="ECO:0000313" key="3">
    <source>
        <dbReference type="Proteomes" id="UP000192578"/>
    </source>
</evidence>
<proteinExistence type="predicted"/>
<evidence type="ECO:0000256" key="1">
    <source>
        <dbReference type="SAM" id="MobiDB-lite"/>
    </source>
</evidence>
<sequence>MESSDKTEETIAEIILTQITKKQRALRSTQRGERFRGFDDRFPPYQPESYKPRTGWESDRQQNRFEGQRNGYGPNDRERHDQWQAPRGHGREVWPKQISNRENSGGRFQSGPQFQGNRNGQQYASQQGRSQWQRGTGKNNHLPGGQPQQVSHRNMEVPQEPPKPPACYNWADRILDAVHSTNGWRTTGRQHVNLEQGVQDMADLSIFVIEFGINENNYSAMTLSVADRLITGVLTQRVKSTIGLKAITDLGLGDLIDGQHHWQLELPGAPIFKVMEKLPST</sequence>
<evidence type="ECO:0000313" key="2">
    <source>
        <dbReference type="EMBL" id="OQV23407.1"/>
    </source>
</evidence>
<keyword evidence="3" id="KW-1185">Reference proteome</keyword>
<dbReference type="AlphaFoldDB" id="A0A1W0X799"/>
<feature type="compositionally biased region" description="Basic and acidic residues" evidence="1">
    <location>
        <begin position="50"/>
        <end position="67"/>
    </location>
</feature>
<gene>
    <name evidence="2" type="ORF">BV898_02851</name>
</gene>
<protein>
    <submittedName>
        <fullName evidence="2">Uncharacterized protein</fullName>
    </submittedName>
</protein>
<feature type="compositionally biased region" description="Basic and acidic residues" evidence="1">
    <location>
        <begin position="30"/>
        <end position="42"/>
    </location>
</feature>
<organism evidence="2 3">
    <name type="scientific">Hypsibius exemplaris</name>
    <name type="common">Freshwater tardigrade</name>
    <dbReference type="NCBI Taxonomy" id="2072580"/>
    <lineage>
        <taxon>Eukaryota</taxon>
        <taxon>Metazoa</taxon>
        <taxon>Ecdysozoa</taxon>
        <taxon>Tardigrada</taxon>
        <taxon>Eutardigrada</taxon>
        <taxon>Parachela</taxon>
        <taxon>Hypsibioidea</taxon>
        <taxon>Hypsibiidae</taxon>
        <taxon>Hypsibius</taxon>
    </lineage>
</organism>
<feature type="region of interest" description="Disordered" evidence="1">
    <location>
        <begin position="21"/>
        <end position="164"/>
    </location>
</feature>
<dbReference type="Proteomes" id="UP000192578">
    <property type="component" value="Unassembled WGS sequence"/>
</dbReference>
<dbReference type="EMBL" id="MTYJ01000012">
    <property type="protein sequence ID" value="OQV23407.1"/>
    <property type="molecule type" value="Genomic_DNA"/>
</dbReference>
<accession>A0A1W0X799</accession>
<reference evidence="3" key="1">
    <citation type="submission" date="2017-01" db="EMBL/GenBank/DDBJ databases">
        <title>Comparative genomics of anhydrobiosis in the tardigrade Hypsibius dujardini.</title>
        <authorList>
            <person name="Yoshida Y."/>
            <person name="Koutsovoulos G."/>
            <person name="Laetsch D."/>
            <person name="Stevens L."/>
            <person name="Kumar S."/>
            <person name="Horikawa D."/>
            <person name="Ishino K."/>
            <person name="Komine S."/>
            <person name="Tomita M."/>
            <person name="Blaxter M."/>
            <person name="Arakawa K."/>
        </authorList>
    </citation>
    <scope>NUCLEOTIDE SEQUENCE [LARGE SCALE GENOMIC DNA]</scope>
    <source>
        <strain evidence="3">Z151</strain>
    </source>
</reference>
<comment type="caution">
    <text evidence="2">The sequence shown here is derived from an EMBL/GenBank/DDBJ whole genome shotgun (WGS) entry which is preliminary data.</text>
</comment>
<feature type="compositionally biased region" description="Polar residues" evidence="1">
    <location>
        <begin position="97"/>
        <end position="139"/>
    </location>
</feature>